<proteinExistence type="predicted"/>
<organism evidence="1 2">
    <name type="scientific">Stylosanthes scabra</name>
    <dbReference type="NCBI Taxonomy" id="79078"/>
    <lineage>
        <taxon>Eukaryota</taxon>
        <taxon>Viridiplantae</taxon>
        <taxon>Streptophyta</taxon>
        <taxon>Embryophyta</taxon>
        <taxon>Tracheophyta</taxon>
        <taxon>Spermatophyta</taxon>
        <taxon>Magnoliopsida</taxon>
        <taxon>eudicotyledons</taxon>
        <taxon>Gunneridae</taxon>
        <taxon>Pentapetalae</taxon>
        <taxon>rosids</taxon>
        <taxon>fabids</taxon>
        <taxon>Fabales</taxon>
        <taxon>Fabaceae</taxon>
        <taxon>Papilionoideae</taxon>
        <taxon>50 kb inversion clade</taxon>
        <taxon>dalbergioids sensu lato</taxon>
        <taxon>Dalbergieae</taxon>
        <taxon>Pterocarpus clade</taxon>
        <taxon>Stylosanthes</taxon>
    </lineage>
</organism>
<dbReference type="EMBL" id="JASCZI010091425">
    <property type="protein sequence ID" value="MED6150267.1"/>
    <property type="molecule type" value="Genomic_DNA"/>
</dbReference>
<keyword evidence="2" id="KW-1185">Reference proteome</keyword>
<sequence length="63" mass="6684">MVVRSHSSLLVHYLSSSLLINPPVVVATRSESSQLVTSLSPCRLHVVAASSHVAAVIVMAFDI</sequence>
<dbReference type="Proteomes" id="UP001341840">
    <property type="component" value="Unassembled WGS sequence"/>
</dbReference>
<evidence type="ECO:0000313" key="1">
    <source>
        <dbReference type="EMBL" id="MED6150267.1"/>
    </source>
</evidence>
<evidence type="ECO:0000313" key="2">
    <source>
        <dbReference type="Proteomes" id="UP001341840"/>
    </source>
</evidence>
<comment type="caution">
    <text evidence="1">The sequence shown here is derived from an EMBL/GenBank/DDBJ whole genome shotgun (WGS) entry which is preliminary data.</text>
</comment>
<reference evidence="1 2" key="1">
    <citation type="journal article" date="2023" name="Plants (Basel)">
        <title>Bridging the Gap: Combining Genomics and Transcriptomics Approaches to Understand Stylosanthes scabra, an Orphan Legume from the Brazilian Caatinga.</title>
        <authorList>
            <person name="Ferreira-Neto J.R.C."/>
            <person name="da Silva M.D."/>
            <person name="Binneck E."/>
            <person name="de Melo N.F."/>
            <person name="da Silva R.H."/>
            <person name="de Melo A.L.T.M."/>
            <person name="Pandolfi V."/>
            <person name="Bustamante F.O."/>
            <person name="Brasileiro-Vidal A.C."/>
            <person name="Benko-Iseppon A.M."/>
        </authorList>
    </citation>
    <scope>NUCLEOTIDE SEQUENCE [LARGE SCALE GENOMIC DNA]</scope>
    <source>
        <tissue evidence="1">Leaves</tissue>
    </source>
</reference>
<accession>A0ABU6TNR3</accession>
<name>A0ABU6TNR3_9FABA</name>
<protein>
    <submittedName>
        <fullName evidence="1">Uncharacterized protein</fullName>
    </submittedName>
</protein>
<gene>
    <name evidence="1" type="ORF">PIB30_070787</name>
</gene>